<evidence type="ECO:0000313" key="1">
    <source>
        <dbReference type="EMBL" id="CAB4017953.1"/>
    </source>
</evidence>
<comment type="caution">
    <text evidence="1">The sequence shown here is derived from an EMBL/GenBank/DDBJ whole genome shotgun (WGS) entry which is preliminary data.</text>
</comment>
<reference evidence="1" key="1">
    <citation type="submission" date="2020-04" db="EMBL/GenBank/DDBJ databases">
        <authorList>
            <person name="Alioto T."/>
            <person name="Alioto T."/>
            <person name="Gomez Garrido J."/>
        </authorList>
    </citation>
    <scope>NUCLEOTIDE SEQUENCE</scope>
    <source>
        <strain evidence="1">A484AB</strain>
    </source>
</reference>
<organism evidence="1 2">
    <name type="scientific">Paramuricea clavata</name>
    <name type="common">Red gorgonian</name>
    <name type="synonym">Violescent sea-whip</name>
    <dbReference type="NCBI Taxonomy" id="317549"/>
    <lineage>
        <taxon>Eukaryota</taxon>
        <taxon>Metazoa</taxon>
        <taxon>Cnidaria</taxon>
        <taxon>Anthozoa</taxon>
        <taxon>Octocorallia</taxon>
        <taxon>Malacalcyonacea</taxon>
        <taxon>Plexauridae</taxon>
        <taxon>Paramuricea</taxon>
    </lineage>
</organism>
<dbReference type="EMBL" id="CACRXK020009784">
    <property type="protein sequence ID" value="CAB4017953.1"/>
    <property type="molecule type" value="Genomic_DNA"/>
</dbReference>
<feature type="non-terminal residue" evidence="1">
    <location>
        <position position="1"/>
    </location>
</feature>
<protein>
    <submittedName>
        <fullName evidence="1">Uncharacterized protein</fullName>
    </submittedName>
</protein>
<dbReference type="AlphaFoldDB" id="A0A6S7IKU3"/>
<dbReference type="PANTHER" id="PTHR31025:SF9">
    <property type="entry name" value="SI:DKEY-286J15.1"/>
    <property type="match status" value="1"/>
</dbReference>
<gene>
    <name evidence="1" type="ORF">PACLA_8A087996</name>
</gene>
<sequence>MDVSFKEYLKAAIIQKTMDVLQAQQNLNTTYTNYHKLTDHVLINHVDIGTLVNICGLTVGEALVLKNKTKEYEDLQMNKDLAVVKVVISPEETTASLPSSPFVFEKKKNRMFFRDFKLPEKFSPSVTSALENKSLIGNTRNEFVRDICSNISSNGVYFLNNAERKQVAAAIVSQYPHLKDPIGSGLGSWEQAIKNRFKHVRKYDAKKRRLAVPLESEFTTMKTETQVVKRTKRGDFWNEIPVVSMEMECLVNEHLAEIQKECARPSHSQDVGKIKQLMTSTYKHRRSEILMKSIPVREIIQQYPPLATVNGIRHEFVRIIKDENIIQDIKDRFLKYSGAIINYCKNLSRKPTVVTNLLRLLQEAKTKEAIPAESLESVFSFVVLPELLKIKNRKPASSIIVNIDEDEDHTSYIKAVTFPVLINIGESPFETAKKIICVEGMKLVD</sequence>
<dbReference type="OrthoDB" id="8839291at2759"/>
<name>A0A6S7IKU3_PARCT</name>
<accession>A0A6S7IKU3</accession>
<proteinExistence type="predicted"/>
<keyword evidence="2" id="KW-1185">Reference proteome</keyword>
<evidence type="ECO:0000313" key="2">
    <source>
        <dbReference type="Proteomes" id="UP001152795"/>
    </source>
</evidence>
<dbReference type="Proteomes" id="UP001152795">
    <property type="component" value="Unassembled WGS sequence"/>
</dbReference>
<dbReference type="PANTHER" id="PTHR31025">
    <property type="entry name" value="SI:CH211-196P9.1-RELATED"/>
    <property type="match status" value="1"/>
</dbReference>